<dbReference type="InterPro" id="IPR017945">
    <property type="entry name" value="DHBP_synth_RibB-like_a/b_dom"/>
</dbReference>
<evidence type="ECO:0000313" key="10">
    <source>
        <dbReference type="Proteomes" id="UP001174909"/>
    </source>
</evidence>
<organism evidence="9 10">
    <name type="scientific">Geodia barretti</name>
    <name type="common">Barrett's horny sponge</name>
    <dbReference type="NCBI Taxonomy" id="519541"/>
    <lineage>
        <taxon>Eukaryota</taxon>
        <taxon>Metazoa</taxon>
        <taxon>Porifera</taxon>
        <taxon>Demospongiae</taxon>
        <taxon>Heteroscleromorpha</taxon>
        <taxon>Tetractinellida</taxon>
        <taxon>Astrophorina</taxon>
        <taxon>Geodiidae</taxon>
        <taxon>Geodia</taxon>
    </lineage>
</organism>
<feature type="domain" description="YrdC-like" evidence="8">
    <location>
        <begin position="21"/>
        <end position="201"/>
    </location>
</feature>
<dbReference type="PANTHER" id="PTHR17490:SF18">
    <property type="entry name" value="THREONYLCARBAMOYL-AMP SYNTHASE"/>
    <property type="match status" value="1"/>
</dbReference>
<dbReference type="Pfam" id="PF01300">
    <property type="entry name" value="Sua5_yciO_yrdC"/>
    <property type="match status" value="1"/>
</dbReference>
<dbReference type="Proteomes" id="UP001174909">
    <property type="component" value="Unassembled WGS sequence"/>
</dbReference>
<dbReference type="Gene3D" id="3.90.870.10">
    <property type="entry name" value="DHBP synthase"/>
    <property type="match status" value="1"/>
</dbReference>
<comment type="catalytic activity">
    <reaction evidence="7">
        <text>L-threonine + hydrogencarbonate + ATP = L-threonylcarbamoyladenylate + diphosphate + H2O</text>
        <dbReference type="Rhea" id="RHEA:36407"/>
        <dbReference type="ChEBI" id="CHEBI:15377"/>
        <dbReference type="ChEBI" id="CHEBI:17544"/>
        <dbReference type="ChEBI" id="CHEBI:30616"/>
        <dbReference type="ChEBI" id="CHEBI:33019"/>
        <dbReference type="ChEBI" id="CHEBI:57926"/>
        <dbReference type="ChEBI" id="CHEBI:73682"/>
        <dbReference type="EC" id="2.7.7.87"/>
    </reaction>
</comment>
<dbReference type="NCBIfam" id="TIGR00057">
    <property type="entry name" value="L-threonylcarbamoyladenylate synthase"/>
    <property type="match status" value="1"/>
</dbReference>
<evidence type="ECO:0000256" key="4">
    <source>
        <dbReference type="ARBA" id="ARBA00015492"/>
    </source>
</evidence>
<dbReference type="EC" id="2.7.7.87" evidence="3"/>
<evidence type="ECO:0000256" key="6">
    <source>
        <dbReference type="ARBA" id="ARBA00022679"/>
    </source>
</evidence>
<protein>
    <recommendedName>
        <fullName evidence="4">Threonylcarbamoyl-AMP synthase</fullName>
        <ecNumber evidence="3">2.7.7.87</ecNumber>
    </recommendedName>
</protein>
<name>A0AA35THQ7_GEOBA</name>
<evidence type="ECO:0000313" key="9">
    <source>
        <dbReference type="EMBL" id="CAI8047166.1"/>
    </source>
</evidence>
<keyword evidence="5" id="KW-0963">Cytoplasm</keyword>
<dbReference type="GO" id="GO:0061710">
    <property type="term" value="F:L-threonylcarbamoyladenylate synthase"/>
    <property type="evidence" value="ECO:0007669"/>
    <property type="project" value="UniProtKB-EC"/>
</dbReference>
<evidence type="ECO:0000256" key="1">
    <source>
        <dbReference type="ARBA" id="ARBA00004496"/>
    </source>
</evidence>
<evidence type="ECO:0000256" key="7">
    <source>
        <dbReference type="ARBA" id="ARBA00048366"/>
    </source>
</evidence>
<comment type="subcellular location">
    <subcellularLocation>
        <location evidence="1">Cytoplasm</location>
    </subcellularLocation>
</comment>
<evidence type="ECO:0000259" key="8">
    <source>
        <dbReference type="PROSITE" id="PS51163"/>
    </source>
</evidence>
<keyword evidence="10" id="KW-1185">Reference proteome</keyword>
<evidence type="ECO:0000256" key="2">
    <source>
        <dbReference type="ARBA" id="ARBA00007663"/>
    </source>
</evidence>
<dbReference type="SUPFAM" id="SSF55821">
    <property type="entry name" value="YrdC/RibB"/>
    <property type="match status" value="1"/>
</dbReference>
<dbReference type="PANTHER" id="PTHR17490">
    <property type="entry name" value="SUA5"/>
    <property type="match status" value="1"/>
</dbReference>
<accession>A0AA35THQ7</accession>
<dbReference type="PROSITE" id="PS51163">
    <property type="entry name" value="YRDC"/>
    <property type="match status" value="1"/>
</dbReference>
<dbReference type="GO" id="GO:0000049">
    <property type="term" value="F:tRNA binding"/>
    <property type="evidence" value="ECO:0007669"/>
    <property type="project" value="TreeGrafter"/>
</dbReference>
<dbReference type="EMBL" id="CASHTH010003616">
    <property type="protein sequence ID" value="CAI8047166.1"/>
    <property type="molecule type" value="Genomic_DNA"/>
</dbReference>
<dbReference type="GO" id="GO:0005737">
    <property type="term" value="C:cytoplasm"/>
    <property type="evidence" value="ECO:0007669"/>
    <property type="project" value="UniProtKB-SubCell"/>
</dbReference>
<dbReference type="GO" id="GO:0003725">
    <property type="term" value="F:double-stranded RNA binding"/>
    <property type="evidence" value="ECO:0007669"/>
    <property type="project" value="InterPro"/>
</dbReference>
<comment type="similarity">
    <text evidence="2">Belongs to the SUA5 family.</text>
</comment>
<reference evidence="9" key="1">
    <citation type="submission" date="2023-03" db="EMBL/GenBank/DDBJ databases">
        <authorList>
            <person name="Steffen K."/>
            <person name="Cardenas P."/>
        </authorList>
    </citation>
    <scope>NUCLEOTIDE SEQUENCE</scope>
</reference>
<sequence>MRFDAGGKRQFPVGRLSEEEAKAVDRMAADLRSGAVVAFPTETFYALGADPRSAAAVSEVFRLKGRPGDRRLPWIAASRAQVEGVCQLSEAAAAFADRYWPGPVTLVLPLRSPGGEGVAVRVSSHPLARALAEALGHPVVSTSANPSGRPPATTASEVREAFAGRNAQNLRILDGGRTPGGEPSVIVDLTGGSPRILRGRL</sequence>
<proteinExistence type="inferred from homology"/>
<dbReference type="AlphaFoldDB" id="A0AA35THQ7"/>
<evidence type="ECO:0000256" key="5">
    <source>
        <dbReference type="ARBA" id="ARBA00022490"/>
    </source>
</evidence>
<keyword evidence="6" id="KW-0808">Transferase</keyword>
<dbReference type="GO" id="GO:0006450">
    <property type="term" value="P:regulation of translational fidelity"/>
    <property type="evidence" value="ECO:0007669"/>
    <property type="project" value="TreeGrafter"/>
</dbReference>
<dbReference type="InterPro" id="IPR006070">
    <property type="entry name" value="Sua5-like_dom"/>
</dbReference>
<dbReference type="InterPro" id="IPR050156">
    <property type="entry name" value="TC-AMP_synthase_SUA5"/>
</dbReference>
<gene>
    <name evidence="9" type="ORF">GBAR_LOCUS26064</name>
</gene>
<comment type="caution">
    <text evidence="9">The sequence shown here is derived from an EMBL/GenBank/DDBJ whole genome shotgun (WGS) entry which is preliminary data.</text>
</comment>
<evidence type="ECO:0000256" key="3">
    <source>
        <dbReference type="ARBA" id="ARBA00012584"/>
    </source>
</evidence>